<proteinExistence type="predicted"/>
<sequence length="43" mass="4899">MSRRERDGTVSALHLEEVRIDDFEERTLGIEGHATEQVETASQ</sequence>
<dbReference type="EMBL" id="CP011509">
    <property type="protein sequence ID" value="AKJ01977.1"/>
    <property type="molecule type" value="Genomic_DNA"/>
</dbReference>
<organism evidence="1 2">
    <name type="scientific">Archangium gephyra</name>
    <dbReference type="NCBI Taxonomy" id="48"/>
    <lineage>
        <taxon>Bacteria</taxon>
        <taxon>Pseudomonadati</taxon>
        <taxon>Myxococcota</taxon>
        <taxon>Myxococcia</taxon>
        <taxon>Myxococcales</taxon>
        <taxon>Cystobacterineae</taxon>
        <taxon>Archangiaceae</taxon>
        <taxon>Archangium</taxon>
    </lineage>
</organism>
<gene>
    <name evidence="1" type="ORF">AA314_03603</name>
</gene>
<evidence type="ECO:0000313" key="2">
    <source>
        <dbReference type="Proteomes" id="UP000035579"/>
    </source>
</evidence>
<accession>A0AAC8TDL5</accession>
<dbReference type="KEGG" id="age:AA314_03603"/>
<dbReference type="AlphaFoldDB" id="A0AAC8TDL5"/>
<evidence type="ECO:0000313" key="1">
    <source>
        <dbReference type="EMBL" id="AKJ01977.1"/>
    </source>
</evidence>
<protein>
    <submittedName>
        <fullName evidence="1">Uncharacterized protein</fullName>
    </submittedName>
</protein>
<name>A0AAC8TDL5_9BACT</name>
<dbReference type="Proteomes" id="UP000035579">
    <property type="component" value="Chromosome"/>
</dbReference>
<reference evidence="1 2" key="1">
    <citation type="submission" date="2015-05" db="EMBL/GenBank/DDBJ databases">
        <title>Genome assembly of Archangium gephyra DSM 2261.</title>
        <authorList>
            <person name="Sharma G."/>
            <person name="Subramanian S."/>
        </authorList>
    </citation>
    <scope>NUCLEOTIDE SEQUENCE [LARGE SCALE GENOMIC DNA]</scope>
    <source>
        <strain evidence="1 2">DSM 2261</strain>
    </source>
</reference>